<dbReference type="GO" id="GO:0042138">
    <property type="term" value="P:meiotic DNA double-strand break formation"/>
    <property type="evidence" value="ECO:0007669"/>
    <property type="project" value="InterPro"/>
</dbReference>
<reference evidence="1" key="1">
    <citation type="submission" date="2015-12" db="EMBL/GenBank/DDBJ databases">
        <title>Update maize B73 reference genome by single molecule sequencing technologies.</title>
        <authorList>
            <consortium name="Maize Genome Sequencing Project"/>
            <person name="Ware D."/>
        </authorList>
    </citation>
    <scope>NUCLEOTIDE SEQUENCE [LARGE SCALE GENOMIC DNA]</scope>
    <source>
        <tissue evidence="1">Seedling</tissue>
    </source>
</reference>
<organism evidence="1">
    <name type="scientific">Zea mays</name>
    <name type="common">Maize</name>
    <dbReference type="NCBI Taxonomy" id="4577"/>
    <lineage>
        <taxon>Eukaryota</taxon>
        <taxon>Viridiplantae</taxon>
        <taxon>Streptophyta</taxon>
        <taxon>Embryophyta</taxon>
        <taxon>Tracheophyta</taxon>
        <taxon>Spermatophyta</taxon>
        <taxon>Magnoliopsida</taxon>
        <taxon>Liliopsida</taxon>
        <taxon>Poales</taxon>
        <taxon>Poaceae</taxon>
        <taxon>PACMAD clade</taxon>
        <taxon>Panicoideae</taxon>
        <taxon>Andropogonodae</taxon>
        <taxon>Andropogoneae</taxon>
        <taxon>Tripsacinae</taxon>
        <taxon>Zea</taxon>
    </lineage>
</organism>
<dbReference type="STRING" id="4577.A0A1D6KAV9"/>
<dbReference type="PANTHER" id="PTHR37176:SF1">
    <property type="entry name" value="PROTEIN DOUBLE-STRAND BREAK FORMATION"/>
    <property type="match status" value="1"/>
</dbReference>
<proteinExistence type="predicted"/>
<gene>
    <name evidence="1" type="ORF">ZEAMMB73_Zm00001d030193</name>
</gene>
<dbReference type="InterPro" id="IPR044969">
    <property type="entry name" value="DFO"/>
</dbReference>
<name>A0A1D6KAV9_MAIZE</name>
<accession>A0A1D6KAV9</accession>
<dbReference type="EMBL" id="CM007647">
    <property type="protein sequence ID" value="ONM00545.1"/>
    <property type="molecule type" value="Genomic_DNA"/>
</dbReference>
<sequence>MRYEALLLRDAKYCNDLHLQVSCQEWLTFATDCLDNGFYTIASKAFANALVHIHPSHLGHLDSANSIEEKDKIIEITGLQNLAKSLSAQHCGKFSVLWIAQIAGRETDFLMTFTCAVTIQIKSTKYMERRASSVHEKYNLQSGKPKLTRSSMFRLGIKTRNIKKLLRSQERNLGDLTQS</sequence>
<dbReference type="OMA" id="SHTEWIS"/>
<dbReference type="PANTHER" id="PTHR37176">
    <property type="entry name" value="F10K1.23"/>
    <property type="match status" value="1"/>
</dbReference>
<dbReference type="AlphaFoldDB" id="A0A1D6KAV9"/>
<dbReference type="InParanoid" id="A0A1D6KAV9"/>
<protein>
    <submittedName>
        <fullName evidence="1">F10K1.23</fullName>
    </submittedName>
</protein>
<dbReference type="ExpressionAtlas" id="A0A1D6KAV9">
    <property type="expression patterns" value="baseline and differential"/>
</dbReference>
<evidence type="ECO:0000313" key="1">
    <source>
        <dbReference type="EMBL" id="ONM00545.1"/>
    </source>
</evidence>